<keyword evidence="6 8" id="KW-0460">Magnesium</keyword>
<feature type="binding site" evidence="8">
    <location>
        <position position="489"/>
    </location>
    <ligand>
        <name>Mg(2+)</name>
        <dbReference type="ChEBI" id="CHEBI:18420"/>
    </ligand>
</feature>
<organism evidence="10 11">
    <name type="scientific">Candidatus Gottesmanbacteria bacterium RIFCSPHIGHO2_01_FULL_40_15</name>
    <dbReference type="NCBI Taxonomy" id="1798376"/>
    <lineage>
        <taxon>Bacteria</taxon>
        <taxon>Candidatus Gottesmaniibacteriota</taxon>
    </lineage>
</organism>
<dbReference type="EC" id="2.7.7.8" evidence="8"/>
<evidence type="ECO:0000256" key="3">
    <source>
        <dbReference type="ARBA" id="ARBA00022679"/>
    </source>
</evidence>
<dbReference type="InterPro" id="IPR027408">
    <property type="entry name" value="PNPase/RNase_PH_dom_sf"/>
</dbReference>
<dbReference type="PANTHER" id="PTHR11252">
    <property type="entry name" value="POLYRIBONUCLEOTIDE NUCLEOTIDYLTRANSFERASE"/>
    <property type="match status" value="1"/>
</dbReference>
<evidence type="ECO:0000313" key="11">
    <source>
        <dbReference type="Proteomes" id="UP000177354"/>
    </source>
</evidence>
<dbReference type="PROSITE" id="PS50084">
    <property type="entry name" value="KH_TYPE_1"/>
    <property type="match status" value="1"/>
</dbReference>
<comment type="cofactor">
    <cofactor evidence="8">
        <name>Mg(2+)</name>
        <dbReference type="ChEBI" id="CHEBI:18420"/>
    </cofactor>
</comment>
<dbReference type="GO" id="GO:0005829">
    <property type="term" value="C:cytosol"/>
    <property type="evidence" value="ECO:0007669"/>
    <property type="project" value="UniProtKB-ARBA"/>
</dbReference>
<dbReference type="FunFam" id="3.30.1370.10:FF:000001">
    <property type="entry name" value="Polyribonucleotide nucleotidyltransferase"/>
    <property type="match status" value="1"/>
</dbReference>
<keyword evidence="4 8" id="KW-0548">Nucleotidyltransferase</keyword>
<comment type="caution">
    <text evidence="10">The sequence shown here is derived from an EMBL/GenBank/DDBJ whole genome shotgun (WGS) entry which is preliminary data.</text>
</comment>
<dbReference type="SUPFAM" id="SSF54791">
    <property type="entry name" value="Eukaryotic type KH-domain (KH-domain type I)"/>
    <property type="match status" value="1"/>
</dbReference>
<dbReference type="PANTHER" id="PTHR11252:SF0">
    <property type="entry name" value="POLYRIBONUCLEOTIDE NUCLEOTIDYLTRANSFERASE 1, MITOCHONDRIAL"/>
    <property type="match status" value="1"/>
</dbReference>
<comment type="similarity">
    <text evidence="1 8">Belongs to the polyribonucleotide nucleotidyltransferase family.</text>
</comment>
<reference evidence="10 11" key="1">
    <citation type="journal article" date="2016" name="Nat. Commun.">
        <title>Thousands of microbial genomes shed light on interconnected biogeochemical processes in an aquifer system.</title>
        <authorList>
            <person name="Anantharaman K."/>
            <person name="Brown C.T."/>
            <person name="Hug L.A."/>
            <person name="Sharon I."/>
            <person name="Castelle C.J."/>
            <person name="Probst A.J."/>
            <person name="Thomas B.C."/>
            <person name="Singh A."/>
            <person name="Wilkins M.J."/>
            <person name="Karaoz U."/>
            <person name="Brodie E.L."/>
            <person name="Williams K.H."/>
            <person name="Hubbard S.S."/>
            <person name="Banfield J.F."/>
        </authorList>
    </citation>
    <scope>NUCLEOTIDE SEQUENCE [LARGE SCALE GENOMIC DNA]</scope>
</reference>
<dbReference type="NCBIfam" id="NF008805">
    <property type="entry name" value="PRK11824.1"/>
    <property type="match status" value="1"/>
</dbReference>
<dbReference type="GO" id="GO:0000175">
    <property type="term" value="F:3'-5'-RNA exonuclease activity"/>
    <property type="evidence" value="ECO:0007669"/>
    <property type="project" value="TreeGrafter"/>
</dbReference>
<evidence type="ECO:0000256" key="2">
    <source>
        <dbReference type="ARBA" id="ARBA00022490"/>
    </source>
</evidence>
<dbReference type="EMBL" id="MFJF01000005">
    <property type="protein sequence ID" value="OGG08064.1"/>
    <property type="molecule type" value="Genomic_DNA"/>
</dbReference>
<dbReference type="InterPro" id="IPR004088">
    <property type="entry name" value="KH_dom_type_1"/>
</dbReference>
<dbReference type="Pfam" id="PF01138">
    <property type="entry name" value="RNase_PH"/>
    <property type="match status" value="2"/>
</dbReference>
<dbReference type="InterPro" id="IPR004087">
    <property type="entry name" value="KH_dom"/>
</dbReference>
<dbReference type="SUPFAM" id="SSF55666">
    <property type="entry name" value="Ribonuclease PH domain 2-like"/>
    <property type="match status" value="2"/>
</dbReference>
<dbReference type="FunFam" id="3.30.230.70:FF:000001">
    <property type="entry name" value="Polyribonucleotide nucleotidyltransferase"/>
    <property type="match status" value="1"/>
</dbReference>
<gene>
    <name evidence="8" type="primary">pnp</name>
    <name evidence="10" type="ORF">A2777_01620</name>
</gene>
<evidence type="ECO:0000259" key="9">
    <source>
        <dbReference type="PROSITE" id="PS50126"/>
    </source>
</evidence>
<evidence type="ECO:0000256" key="7">
    <source>
        <dbReference type="ARBA" id="ARBA00022884"/>
    </source>
</evidence>
<dbReference type="PIRSF" id="PIRSF005499">
    <property type="entry name" value="PNPase"/>
    <property type="match status" value="1"/>
</dbReference>
<dbReference type="InterPro" id="IPR036345">
    <property type="entry name" value="ExoRNase_PH_dom2_sf"/>
</dbReference>
<dbReference type="AlphaFoldDB" id="A0A1F5Z6Y6"/>
<dbReference type="NCBIfam" id="TIGR03591">
    <property type="entry name" value="polynuc_phos"/>
    <property type="match status" value="1"/>
</dbReference>
<dbReference type="SMART" id="SM00316">
    <property type="entry name" value="S1"/>
    <property type="match status" value="1"/>
</dbReference>
<dbReference type="InterPro" id="IPR036456">
    <property type="entry name" value="PNPase_PH_RNA-bd_sf"/>
</dbReference>
<dbReference type="Gene3D" id="3.30.1370.10">
    <property type="entry name" value="K Homology domain, type 1"/>
    <property type="match status" value="1"/>
</dbReference>
<keyword evidence="2 8" id="KW-0963">Cytoplasm</keyword>
<sequence>MKKIVSKSTEIGGRTITLEVGRFAEQATSAVLARFGDTMVIATVVASPKISKLDYFPLTVEYVERLYAGGRIKGSRWVKREGRPSDDAILKARLIDRSIRPLFNQNYKHDIQIIITVLSVDGENEPDILGIIATSAALAISPIPWNGPIGSVRVGYVPSPNGESGFFLNPGLKELAFSELDLVVSATKEKVIMLEAGANQIKEETFISGIAFAREETKKIISLIDDLVKEVGREKIEIRDNEKIKEIKKIINKEYKKEIGNLILARVSKEQEGDELTVLSDSIAQVYAEKYDRGDIEKAIDQLFKEQIRQDILKNKKRADGRKPEDIREISGEVGLLPRTHGSAMFRRGQTQVLTVATLGSPSLEQLIESPEGETAKRYMHHYSMPPYSVGETGRVGFPARREIGHGALAERALLPVIPPQTSFPYTIRLVSEVMSSNGSTSMASACGSTLALMDAGVPIKNPVSGIAMGMVEENNKYELLSDIIGIEDFCGDMDFKVAGTEEGITAVQLDVKNSGLTDQVITESIKKAKQGRLHILQNMLTVIPKYRETLSKFAPRISVIIIPKEKIGEIIGPGGKIIRQIIAETGCDINVNDDGQVTIAGIDPVKVEVALKWITGIIKEVVPEEVYQGLVKRILPFGAFVEILPGREGMVHVSQMASEYISDPSEVVKIGQQVTVRVIEIDDQGRINLSMLFGEDAKKKTVRPQGKREHFQKRRWNK</sequence>
<evidence type="ECO:0000256" key="8">
    <source>
        <dbReference type="HAMAP-Rule" id="MF_01595"/>
    </source>
</evidence>
<dbReference type="CDD" id="cd11363">
    <property type="entry name" value="RNase_PH_PNPase_1"/>
    <property type="match status" value="1"/>
</dbReference>
<evidence type="ECO:0000256" key="1">
    <source>
        <dbReference type="ARBA" id="ARBA00007404"/>
    </source>
</evidence>
<dbReference type="Gene3D" id="3.30.230.70">
    <property type="entry name" value="GHMP Kinase, N-terminal domain"/>
    <property type="match status" value="2"/>
</dbReference>
<comment type="catalytic activity">
    <reaction evidence="8">
        <text>RNA(n+1) + phosphate = RNA(n) + a ribonucleoside 5'-diphosphate</text>
        <dbReference type="Rhea" id="RHEA:22096"/>
        <dbReference type="Rhea" id="RHEA-COMP:14527"/>
        <dbReference type="Rhea" id="RHEA-COMP:17342"/>
        <dbReference type="ChEBI" id="CHEBI:43474"/>
        <dbReference type="ChEBI" id="CHEBI:57930"/>
        <dbReference type="ChEBI" id="CHEBI:140395"/>
        <dbReference type="EC" id="2.7.7.8"/>
    </reaction>
</comment>
<dbReference type="InterPro" id="IPR001247">
    <property type="entry name" value="ExoRNase_PH_dom1"/>
</dbReference>
<dbReference type="Pfam" id="PF03725">
    <property type="entry name" value="RNase_PH_C"/>
    <property type="match status" value="1"/>
</dbReference>
<dbReference type="PROSITE" id="PS50126">
    <property type="entry name" value="S1"/>
    <property type="match status" value="1"/>
</dbReference>
<dbReference type="Pfam" id="PF00575">
    <property type="entry name" value="S1"/>
    <property type="match status" value="1"/>
</dbReference>
<dbReference type="Gene3D" id="2.40.50.140">
    <property type="entry name" value="Nucleic acid-binding proteins"/>
    <property type="match status" value="1"/>
</dbReference>
<dbReference type="CDD" id="cd02393">
    <property type="entry name" value="KH-I_PNPase"/>
    <property type="match status" value="1"/>
</dbReference>
<dbReference type="InterPro" id="IPR020568">
    <property type="entry name" value="Ribosomal_Su5_D2-typ_SF"/>
</dbReference>
<feature type="domain" description="S1 motif" evidence="9">
    <location>
        <begin position="625"/>
        <end position="693"/>
    </location>
</feature>
<dbReference type="InterPro" id="IPR012340">
    <property type="entry name" value="NA-bd_OB-fold"/>
</dbReference>
<evidence type="ECO:0000256" key="6">
    <source>
        <dbReference type="ARBA" id="ARBA00022842"/>
    </source>
</evidence>
<keyword evidence="3 8" id="KW-0808">Transferase</keyword>
<comment type="subcellular location">
    <subcellularLocation>
        <location evidence="8">Cytoplasm</location>
    </subcellularLocation>
</comment>
<evidence type="ECO:0000256" key="5">
    <source>
        <dbReference type="ARBA" id="ARBA00022723"/>
    </source>
</evidence>
<dbReference type="SUPFAM" id="SSF50249">
    <property type="entry name" value="Nucleic acid-binding proteins"/>
    <property type="match status" value="1"/>
</dbReference>
<dbReference type="SMART" id="SM00322">
    <property type="entry name" value="KH"/>
    <property type="match status" value="1"/>
</dbReference>
<evidence type="ECO:0000256" key="4">
    <source>
        <dbReference type="ARBA" id="ARBA00022695"/>
    </source>
</evidence>
<dbReference type="GO" id="GO:0006396">
    <property type="term" value="P:RNA processing"/>
    <property type="evidence" value="ECO:0007669"/>
    <property type="project" value="InterPro"/>
</dbReference>
<dbReference type="GO" id="GO:0006402">
    <property type="term" value="P:mRNA catabolic process"/>
    <property type="evidence" value="ECO:0007669"/>
    <property type="project" value="UniProtKB-UniRule"/>
</dbReference>
<evidence type="ECO:0000313" key="10">
    <source>
        <dbReference type="EMBL" id="OGG08064.1"/>
    </source>
</evidence>
<name>A0A1F5Z6Y6_9BACT</name>
<dbReference type="SUPFAM" id="SSF54211">
    <property type="entry name" value="Ribosomal protein S5 domain 2-like"/>
    <property type="match status" value="2"/>
</dbReference>
<dbReference type="FunFam" id="3.30.230.70:FF:000002">
    <property type="entry name" value="Polyribonucleotide nucleotidyltransferase"/>
    <property type="match status" value="1"/>
</dbReference>
<dbReference type="InterPro" id="IPR003029">
    <property type="entry name" value="S1_domain"/>
</dbReference>
<accession>A0A1F5Z6Y6</accession>
<proteinExistence type="inferred from homology"/>
<protein>
    <recommendedName>
        <fullName evidence="8">Polyribonucleotide nucleotidyltransferase</fullName>
        <ecNumber evidence="8">2.7.7.8</ecNumber>
    </recommendedName>
    <alternativeName>
        <fullName evidence="8">Polynucleotide phosphorylase</fullName>
        <shortName evidence="8">PNPase</shortName>
    </alternativeName>
</protein>
<dbReference type="InterPro" id="IPR036612">
    <property type="entry name" value="KH_dom_type_1_sf"/>
</dbReference>
<dbReference type="HAMAP" id="MF_01595">
    <property type="entry name" value="PNPase"/>
    <property type="match status" value="1"/>
</dbReference>
<dbReference type="InterPro" id="IPR015847">
    <property type="entry name" value="ExoRNase_PH_dom2"/>
</dbReference>
<dbReference type="Proteomes" id="UP000177354">
    <property type="component" value="Unassembled WGS sequence"/>
</dbReference>
<dbReference type="GO" id="GO:0000287">
    <property type="term" value="F:magnesium ion binding"/>
    <property type="evidence" value="ECO:0007669"/>
    <property type="project" value="UniProtKB-UniRule"/>
</dbReference>
<comment type="function">
    <text evidence="8">Involved in mRNA degradation. Catalyzes the phosphorolysis of single-stranded polyribonucleotides processively in the 3'- to 5'-direction.</text>
</comment>
<keyword evidence="7 8" id="KW-0694">RNA-binding</keyword>
<dbReference type="InterPro" id="IPR012162">
    <property type="entry name" value="PNPase"/>
</dbReference>
<keyword evidence="5 8" id="KW-0479">Metal-binding</keyword>
<dbReference type="CDD" id="cd04472">
    <property type="entry name" value="S1_PNPase"/>
    <property type="match status" value="1"/>
</dbReference>
<dbReference type="GO" id="GO:0004654">
    <property type="term" value="F:polyribonucleotide nucleotidyltransferase activity"/>
    <property type="evidence" value="ECO:0007669"/>
    <property type="project" value="UniProtKB-UniRule"/>
</dbReference>
<dbReference type="CDD" id="cd11364">
    <property type="entry name" value="RNase_PH_PNPase_2"/>
    <property type="match status" value="1"/>
</dbReference>
<dbReference type="GO" id="GO:0003723">
    <property type="term" value="F:RNA binding"/>
    <property type="evidence" value="ECO:0007669"/>
    <property type="project" value="UniProtKB-UniRule"/>
</dbReference>
<dbReference type="Pfam" id="PF00013">
    <property type="entry name" value="KH_1"/>
    <property type="match status" value="1"/>
</dbReference>
<feature type="binding site" evidence="8">
    <location>
        <position position="495"/>
    </location>
    <ligand>
        <name>Mg(2+)</name>
        <dbReference type="ChEBI" id="CHEBI:18420"/>
    </ligand>
</feature>
<dbReference type="SUPFAM" id="SSF46915">
    <property type="entry name" value="Polynucleotide phosphorylase/guanosine pentaphosphate synthase (PNPase/GPSI), domain 3"/>
    <property type="match status" value="1"/>
</dbReference>